<dbReference type="SUPFAM" id="SSF53901">
    <property type="entry name" value="Thiolase-like"/>
    <property type="match status" value="2"/>
</dbReference>
<dbReference type="Gene3D" id="3.40.366.10">
    <property type="entry name" value="Malonyl-Coenzyme A Acyl Carrier Protein, domain 2"/>
    <property type="match status" value="1"/>
</dbReference>
<protein>
    <submittedName>
        <fullName evidence="14">Acyl transferase domain-containing protein/acyl carrier protein</fullName>
    </submittedName>
</protein>
<evidence type="ECO:0000313" key="15">
    <source>
        <dbReference type="Proteomes" id="UP001235712"/>
    </source>
</evidence>
<dbReference type="InterPro" id="IPR050091">
    <property type="entry name" value="PKS_NRPS_Biosynth_Enz"/>
</dbReference>
<evidence type="ECO:0000256" key="1">
    <source>
        <dbReference type="ARBA" id="ARBA00001957"/>
    </source>
</evidence>
<evidence type="ECO:0000256" key="5">
    <source>
        <dbReference type="ARBA" id="ARBA00022679"/>
    </source>
</evidence>
<evidence type="ECO:0000259" key="11">
    <source>
        <dbReference type="PROSITE" id="PS50075"/>
    </source>
</evidence>
<feature type="active site" description="Proton donor; for dehydratase activity" evidence="9">
    <location>
        <position position="678"/>
    </location>
</feature>
<dbReference type="InterPro" id="IPR049900">
    <property type="entry name" value="PKS_mFAS_DH"/>
</dbReference>
<dbReference type="Pfam" id="PF14765">
    <property type="entry name" value="PS-DH"/>
    <property type="match status" value="1"/>
</dbReference>
<dbReference type="CDD" id="cd08956">
    <property type="entry name" value="KR_3_FAS_SDR_x"/>
    <property type="match status" value="2"/>
</dbReference>
<dbReference type="Gene3D" id="3.10.129.110">
    <property type="entry name" value="Polyketide synthase dehydratase"/>
    <property type="match status" value="3"/>
</dbReference>
<comment type="caution">
    <text evidence="14">The sequence shown here is derived from an EMBL/GenBank/DDBJ whole genome shotgun (WGS) entry which is preliminary data.</text>
</comment>
<dbReference type="InterPro" id="IPR020806">
    <property type="entry name" value="PKS_PP-bd"/>
</dbReference>
<dbReference type="InterPro" id="IPR014031">
    <property type="entry name" value="Ketoacyl_synth_C"/>
</dbReference>
<feature type="domain" description="Carrier" evidence="11">
    <location>
        <begin position="2673"/>
        <end position="2748"/>
    </location>
</feature>
<dbReference type="InterPro" id="IPR013968">
    <property type="entry name" value="PKS_KR"/>
</dbReference>
<dbReference type="Pfam" id="PF00698">
    <property type="entry name" value="Acyl_transf_1"/>
    <property type="match status" value="1"/>
</dbReference>
<dbReference type="InterPro" id="IPR032821">
    <property type="entry name" value="PKS_assoc"/>
</dbReference>
<evidence type="ECO:0000256" key="9">
    <source>
        <dbReference type="PROSITE-ProRule" id="PRU01363"/>
    </source>
</evidence>
<dbReference type="InterPro" id="IPR020841">
    <property type="entry name" value="PKS_Beta-ketoAc_synthase_dom"/>
</dbReference>
<dbReference type="InterPro" id="IPR036299">
    <property type="entry name" value="Polyketide_synth_docking_sf"/>
</dbReference>
<dbReference type="SUPFAM" id="SSF55048">
    <property type="entry name" value="Probable ACP-binding domain of malonyl-CoA ACP transacylase"/>
    <property type="match status" value="1"/>
</dbReference>
<dbReference type="SUPFAM" id="SSF101173">
    <property type="entry name" value="Docking domain B of the erythromycin polyketide synthase (DEBS)"/>
    <property type="match status" value="1"/>
</dbReference>
<feature type="compositionally biased region" description="Polar residues" evidence="10">
    <location>
        <begin position="2142"/>
        <end position="2156"/>
    </location>
</feature>
<dbReference type="InterPro" id="IPR036736">
    <property type="entry name" value="ACP-like_sf"/>
</dbReference>
<dbReference type="PROSITE" id="PS52019">
    <property type="entry name" value="PKS_MFAS_DH"/>
    <property type="match status" value="1"/>
</dbReference>
<dbReference type="SUPFAM" id="SSF52151">
    <property type="entry name" value="FabD/lysophospholipase-like"/>
    <property type="match status" value="1"/>
</dbReference>
<dbReference type="InterPro" id="IPR049551">
    <property type="entry name" value="PKS_DH_C"/>
</dbReference>
<dbReference type="PROSITE" id="PS00012">
    <property type="entry name" value="PHOSPHOPANTETHEINE"/>
    <property type="match status" value="2"/>
</dbReference>
<feature type="region of interest" description="Disordered" evidence="10">
    <location>
        <begin position="2140"/>
        <end position="2175"/>
    </location>
</feature>
<dbReference type="SUPFAM" id="SSF47336">
    <property type="entry name" value="ACP-like"/>
    <property type="match status" value="2"/>
</dbReference>
<dbReference type="Pfam" id="PF08990">
    <property type="entry name" value="Docking"/>
    <property type="match status" value="1"/>
</dbReference>
<dbReference type="SMART" id="SM01294">
    <property type="entry name" value="PKS_PP_betabranch"/>
    <property type="match status" value="2"/>
</dbReference>
<dbReference type="Pfam" id="PF02801">
    <property type="entry name" value="Ketoacyl-synt_C"/>
    <property type="match status" value="2"/>
</dbReference>
<dbReference type="SMART" id="SM00826">
    <property type="entry name" value="PKS_DH"/>
    <property type="match status" value="2"/>
</dbReference>
<dbReference type="InterPro" id="IPR042104">
    <property type="entry name" value="PKS_dehydratase_sf"/>
</dbReference>
<dbReference type="PROSITE" id="PS00606">
    <property type="entry name" value="KS3_1"/>
    <property type="match status" value="2"/>
</dbReference>
<keyword evidence="6" id="KW-0045">Antibiotic biosynthesis</keyword>
<dbReference type="Gene3D" id="3.40.50.720">
    <property type="entry name" value="NAD(P)-binding Rossmann-like Domain"/>
    <property type="match status" value="2"/>
</dbReference>
<dbReference type="InterPro" id="IPR049552">
    <property type="entry name" value="PKS_DH_N"/>
</dbReference>
<dbReference type="InterPro" id="IPR016039">
    <property type="entry name" value="Thiolase-like"/>
</dbReference>
<dbReference type="InterPro" id="IPR036291">
    <property type="entry name" value="NAD(P)-bd_dom_sf"/>
</dbReference>
<feature type="active site" description="Proton acceptor; for dehydratase activity" evidence="9">
    <location>
        <position position="523"/>
    </location>
</feature>
<dbReference type="EMBL" id="JAUSQZ010000001">
    <property type="protein sequence ID" value="MDP9830887.1"/>
    <property type="molecule type" value="Genomic_DNA"/>
</dbReference>
<evidence type="ECO:0000256" key="4">
    <source>
        <dbReference type="ARBA" id="ARBA00022553"/>
    </source>
</evidence>
<evidence type="ECO:0000256" key="10">
    <source>
        <dbReference type="SAM" id="MobiDB-lite"/>
    </source>
</evidence>
<dbReference type="PANTHER" id="PTHR43775">
    <property type="entry name" value="FATTY ACID SYNTHASE"/>
    <property type="match status" value="1"/>
</dbReference>
<dbReference type="InterPro" id="IPR014030">
    <property type="entry name" value="Ketoacyl_synth_N"/>
</dbReference>
<dbReference type="InterPro" id="IPR016035">
    <property type="entry name" value="Acyl_Trfase/lysoPLipase"/>
</dbReference>
<keyword evidence="4" id="KW-0597">Phosphoprotein</keyword>
<keyword evidence="3" id="KW-0596">Phosphopantetheine</keyword>
<dbReference type="Pfam" id="PF16197">
    <property type="entry name" value="KAsynt_C_assoc"/>
    <property type="match status" value="2"/>
</dbReference>
<dbReference type="InterPro" id="IPR016036">
    <property type="entry name" value="Malonyl_transacylase_ACP-bd"/>
</dbReference>
<feature type="domain" description="Carrier" evidence="11">
    <location>
        <begin position="1202"/>
        <end position="1277"/>
    </location>
</feature>
<keyword evidence="5 14" id="KW-0808">Transferase</keyword>
<dbReference type="InterPro" id="IPR020807">
    <property type="entry name" value="PKS_DH"/>
</dbReference>
<dbReference type="InterPro" id="IPR001227">
    <property type="entry name" value="Ac_transferase_dom_sf"/>
</dbReference>
<organism evidence="14 15">
    <name type="scientific">Kineosporia succinea</name>
    <dbReference type="NCBI Taxonomy" id="84632"/>
    <lineage>
        <taxon>Bacteria</taxon>
        <taxon>Bacillati</taxon>
        <taxon>Actinomycetota</taxon>
        <taxon>Actinomycetes</taxon>
        <taxon>Kineosporiales</taxon>
        <taxon>Kineosporiaceae</taxon>
        <taxon>Kineosporia</taxon>
    </lineage>
</organism>
<dbReference type="InterPro" id="IPR009081">
    <property type="entry name" value="PP-bd_ACP"/>
</dbReference>
<name>A0ABT9PDU6_9ACTN</name>
<dbReference type="PANTHER" id="PTHR43775:SF51">
    <property type="entry name" value="INACTIVE PHENOLPHTHIOCEROL SYNTHESIS POLYKETIDE SYNTHASE TYPE I PKS1-RELATED"/>
    <property type="match status" value="1"/>
</dbReference>
<proteinExistence type="predicted"/>
<dbReference type="SMART" id="SM00822">
    <property type="entry name" value="PKS_KR"/>
    <property type="match status" value="2"/>
</dbReference>
<dbReference type="Gene3D" id="1.10.1200.10">
    <property type="entry name" value="ACP-like"/>
    <property type="match status" value="2"/>
</dbReference>
<dbReference type="InterPro" id="IPR014043">
    <property type="entry name" value="Acyl_transferase_dom"/>
</dbReference>
<evidence type="ECO:0000313" key="14">
    <source>
        <dbReference type="EMBL" id="MDP9830887.1"/>
    </source>
</evidence>
<dbReference type="InterPro" id="IPR006162">
    <property type="entry name" value="Ppantetheine_attach_site"/>
</dbReference>
<evidence type="ECO:0000256" key="6">
    <source>
        <dbReference type="ARBA" id="ARBA00023194"/>
    </source>
</evidence>
<comment type="cofactor">
    <cofactor evidence="1">
        <name>pantetheine 4'-phosphate</name>
        <dbReference type="ChEBI" id="CHEBI:47942"/>
    </cofactor>
</comment>
<dbReference type="InterPro" id="IPR018201">
    <property type="entry name" value="Ketoacyl_synth_AS"/>
</dbReference>
<dbReference type="Pfam" id="PF00550">
    <property type="entry name" value="PP-binding"/>
    <property type="match status" value="2"/>
</dbReference>
<dbReference type="SMART" id="SM00827">
    <property type="entry name" value="PKS_AT"/>
    <property type="match status" value="1"/>
</dbReference>
<keyword evidence="15" id="KW-1185">Reference proteome</keyword>
<reference evidence="14 15" key="1">
    <citation type="submission" date="2023-07" db="EMBL/GenBank/DDBJ databases">
        <title>Sequencing the genomes of 1000 actinobacteria strains.</title>
        <authorList>
            <person name="Klenk H.-P."/>
        </authorList>
    </citation>
    <scope>NUCLEOTIDE SEQUENCE [LARGE SCALE GENOMIC DNA]</scope>
    <source>
        <strain evidence="14 15">DSM 44388</strain>
    </source>
</reference>
<evidence type="ECO:0000256" key="2">
    <source>
        <dbReference type="ARBA" id="ARBA00004792"/>
    </source>
</evidence>
<accession>A0ABT9PDU6</accession>
<keyword evidence="8" id="KW-0012">Acyltransferase</keyword>
<evidence type="ECO:0000256" key="8">
    <source>
        <dbReference type="ARBA" id="ARBA00023315"/>
    </source>
</evidence>
<feature type="domain" description="Ketosynthase family 3 (KS3)" evidence="12">
    <location>
        <begin position="33"/>
        <end position="457"/>
    </location>
</feature>
<dbReference type="Proteomes" id="UP001235712">
    <property type="component" value="Unassembled WGS sequence"/>
</dbReference>
<feature type="domain" description="PKS/mFAS DH" evidence="13">
    <location>
        <begin position="491"/>
        <end position="750"/>
    </location>
</feature>
<dbReference type="InterPro" id="IPR015083">
    <property type="entry name" value="NorB/c/GfsB-D-like_docking"/>
</dbReference>
<evidence type="ECO:0000256" key="3">
    <source>
        <dbReference type="ARBA" id="ARBA00022450"/>
    </source>
</evidence>
<keyword evidence="7" id="KW-0511">Multifunctional enzyme</keyword>
<evidence type="ECO:0000259" key="13">
    <source>
        <dbReference type="PROSITE" id="PS52019"/>
    </source>
</evidence>
<dbReference type="InterPro" id="IPR055123">
    <property type="entry name" value="SpnB-like_Rossmann"/>
</dbReference>
<comment type="pathway">
    <text evidence="2">Antibiotic biosynthesis.</text>
</comment>
<dbReference type="GO" id="GO:0016740">
    <property type="term" value="F:transferase activity"/>
    <property type="evidence" value="ECO:0007669"/>
    <property type="project" value="UniProtKB-KW"/>
</dbReference>
<dbReference type="SUPFAM" id="SSF51735">
    <property type="entry name" value="NAD(P)-binding Rossmann-fold domains"/>
    <property type="match status" value="4"/>
</dbReference>
<feature type="region of interest" description="N-terminal hotdog fold" evidence="9">
    <location>
        <begin position="491"/>
        <end position="610"/>
    </location>
</feature>
<dbReference type="Pfam" id="PF00109">
    <property type="entry name" value="ketoacyl-synt"/>
    <property type="match status" value="2"/>
</dbReference>
<dbReference type="InterPro" id="IPR057326">
    <property type="entry name" value="KR_dom"/>
</dbReference>
<evidence type="ECO:0000259" key="12">
    <source>
        <dbReference type="PROSITE" id="PS52004"/>
    </source>
</evidence>
<sequence length="2823" mass="296045">MADEQKLRDYLKRAIADAQEARGRLREVEERALEPIAIVGTACRYPGGVSSPEQLWQLVAEGRDAVSGFPANRGWDLDALYDADPTVPGTSYSRESGFLHDADLFDPEPFGLSPREAAALDPQQRLLLLTAWEALERAGLDPLGLKGSSTGVFAGLMYNDYGSRANLPGEQEGYLFSGSAGSIASGRLSYTFGFEGPAVSVDTACSSSLVALHLAANALRRGECDRALAGGVAVMSTPTAFVEFSRQRGLAADGRCRSFAESAGGTGWSEGVGLLVVERLSDAVRDGRRIVGVLRGSAVNQDGASNGLTAPNGPSQERVIRQALANAGLSPAEVDAVEAHGTGTRLGDPIEAQALLAAYGQGREAPLWLGSLKSNIGHAQAAAGVGGIIKMLEAMRHGTLPATLHVDEPSSRVDWSSGAVELLTRARPWDVVPGRPRRAGVSSFGISGTNAHVILEEPPRTDVPGPAREPHAFRLRRFWLEPAAASEPVGHPLMSSGIAAADRDEHRFTGRVTPHTQPWLADHTIGGTVLVPGTALVELAAWAGERTGCPVVSELTVPVPVRLKGTHRLQVVVGPESDAEREIQIYGRGQENQDWTLHATGRLSGETGPAGPDLTRWPPPGADEVDLDGLYARLDTAGYAYGPHFQNLRRAWRQGDELFAEIGPVEAGGFLLHPALLDSALHPLLLDTDGPALLPFAWNGVRLYAPGAASLRVRLTLGDTVALDLADDSGLPVASVQALTLRAAGTAPVRDGLLRLTWTPLDGTDEIGHWAVLGDDRLGLPVTVPCVPDLEALDEAPEVLVVPVPSGSTELGTAPRTHATTARVLKTLQECLARPLLDDTRIVVVTRGAVAVTGADRLADLSPSGVWGLVRSAQTENPGRLGLVDLDHPGPALIRALACGEPQVAVRDGALSAPRLARITAPTGTTRPEPTPDGVTQAGWGTGTVLVTGAGGALAPVVTRHLVVHHGVRRLLLISRRGAQAPGAAEHAAELTALGAQVRFAACDVADRRALAEALAGTDLTAVVHAAGVLDDATFAALDPGRLRAVLRAKVDAAWNLHELTRHHDLSAFVVYSSLAGLFGNAGQAAYAAGNTFLDALVTHRRAQGLPALSLAWGLWADDTTHSMGAELTGTDRVRLARTGIVPLHPDEAMDLFDRAVTGDDPVVAVTRLDLRAAGPDAPEVMRALVPSRPRGSGGRKIEPATDLLGLVRTAAAAVLGHTGAASIPADRPLQELGLDSLTAVELRNRLGSATGLRLPSTLVFDYPAPDALAQRLTELTTGTRTSTASTIRTVTDEPVAIVGMACRYPGGVSSPEELWHLVADGRDAISGFPVNRGWDLDALYDPDPGRPGTSYTREGGFLHDADLFDPDFFGMSAREALATDPQQRLLLMTAWEAMDHAGIVPASLRGSRSGVYTGVMYHDYGTLTRPVPEELEGYLAGGSAGSVASGRLSYTFGFEGPAVSVDTACSSSLVALHLAANALRQGECDLALAGGVAVMSTPAAFVEFSRQRGLAADGRCRSFAESANGTGWSEGVGLLVVERLSDAVRNGRRILGVLRGSAVNQDGASNGLTAPNGPSQERVIRQALANAGLDAADVDVVEAHGTGTRLGDPIEAQALLATYGQDREKPLWLGSLKSNLGHTQAAAGVGGIIKMLEAMRHGVLPATLHVDEPSSQVDWTAGRVELLKDARPWEITAGRPRRAGVSSFGISGTNAHVVLEQYATDVPEPTRGVRTGFLFTGQGSQRLGMGRELYEREPVFAEALDAVCAHLDPQLSRPLKAVMFAAEGSADSALLDQTAFTQAALFALGTALFRLVEASGVKPDHLLGHSIGEVTAAHCAGVLDLPDACALVIARGRFMQSAREGGAMVALEASEDEVVPTLEGLGVTVAGVNGPRSVVISGDEDAAEEVARLWRDRGRRVKRLTVSHAFHSAHMDGILAGFTAAIADLTFAPASVPVISNLTGRPAGHRMRTPAYWAEQIRGAVRFHDGVRFLEGQGVTRYLELGPDGVLSALVEGAVPLLRARRPEPETVGEALDGLRNNGFQLRRFWLEPSTVPGHDPAGLGLTPTGHPLLAAELTTDTGSVLTGRLTEDAPVATLVELVLAATGPHERVRELLVEAPLSLGTAGALRLQVRTAIPAGDGGTTVSVHSQPEGTSDPWTRHAQGTLAPATGHRPAPARGGGFRLDPRLLEAALDVAPAEDVPIAWHDIHLHREGTDRAAPTWSDTDDGSLALHLHDGAGRPVLTVGSITFGPLAETGPTGLLTVTWSPGPEVSVPGPRTWALLGDPAGRFEGLPVLTSGAVADAVVTVVTDASLTLRTVREWLSDERRSGTPLLVVALDEEPGTAAGCGLVRAAQAEAPGRIVLVHLDTDDPAALDTALAAGEPEVRVSGTRPLVPRLTRIPPAVVPAQHHRIDGTVLITGGTGALGSRIARHLAGAHGVRRLLLVSRSGSAAPGAAQLRAELNELGAEVVLAAADVRDRQALAVLLDGEPVTGVVHAAGVRDHGLLATMTEDRFEAVLDVARAAGHLDDLVPDAEFFVLFSSAAGSFGALAQSGDAAANALLDAVASRRRARGWRAVSLAWGPWNLEESGHDVRLHLPEGVRPVEPAQALRLFDAARACDVPAVVAVPFSASVLRTADRLLPLLRGLLPGRSRTAVAEPPSLAERLRDLSGDQKRSFLVDLVVTEASTILGGTEVSADRPFRDLGLDSLTALELRNRLSAEVGESLPATIVFDRPTPGELAGYLLDEVVGEPVPSAVTELDRLEELVTGLAQDPARQGALVLQLQALLTRFSGAVPASTDGIETASLAEVFDFIDNELGRAAS</sequence>
<dbReference type="Pfam" id="PF08659">
    <property type="entry name" value="KR"/>
    <property type="match status" value="2"/>
</dbReference>
<gene>
    <name evidence="14" type="ORF">J2S57_006636</name>
</gene>
<dbReference type="Gene3D" id="3.40.47.10">
    <property type="match status" value="2"/>
</dbReference>
<dbReference type="PROSITE" id="PS50075">
    <property type="entry name" value="CARRIER"/>
    <property type="match status" value="2"/>
</dbReference>
<dbReference type="Pfam" id="PF22953">
    <property type="entry name" value="SpnB_Rossmann"/>
    <property type="match status" value="1"/>
</dbReference>
<dbReference type="CDD" id="cd00833">
    <property type="entry name" value="PKS"/>
    <property type="match status" value="2"/>
</dbReference>
<feature type="domain" description="Ketosynthase family 3 (KS3)" evidence="12">
    <location>
        <begin position="1293"/>
        <end position="1718"/>
    </location>
</feature>
<dbReference type="Pfam" id="PF21089">
    <property type="entry name" value="PKS_DH_N"/>
    <property type="match status" value="1"/>
</dbReference>
<feature type="region of interest" description="C-terminal hotdog fold" evidence="9">
    <location>
        <begin position="622"/>
        <end position="750"/>
    </location>
</feature>
<dbReference type="SMART" id="SM00825">
    <property type="entry name" value="PKS_KS"/>
    <property type="match status" value="2"/>
</dbReference>
<dbReference type="PROSITE" id="PS52004">
    <property type="entry name" value="KS3_2"/>
    <property type="match status" value="2"/>
</dbReference>
<dbReference type="SMART" id="SM00823">
    <property type="entry name" value="PKS_PP"/>
    <property type="match status" value="2"/>
</dbReference>
<evidence type="ECO:0000256" key="7">
    <source>
        <dbReference type="ARBA" id="ARBA00023268"/>
    </source>
</evidence>